<dbReference type="EMBL" id="QXFT01000158">
    <property type="protein sequence ID" value="KAE9352706.1"/>
    <property type="molecule type" value="Genomic_DNA"/>
</dbReference>
<dbReference type="EMBL" id="QXFT01000158">
    <property type="protein sequence ID" value="KAE9352685.1"/>
    <property type="molecule type" value="Genomic_DNA"/>
</dbReference>
<evidence type="ECO:0000256" key="1">
    <source>
        <dbReference type="SAM" id="MobiDB-lite"/>
    </source>
</evidence>
<gene>
    <name evidence="2" type="ORF">PR001_g5998</name>
    <name evidence="3" type="ORF">PR001_g6000</name>
    <name evidence="4" type="ORF">PR003_g4243</name>
    <name evidence="5" type="ORF">PR003_g4246</name>
</gene>
<dbReference type="AlphaFoldDB" id="A0A6A3NKX4"/>
<feature type="compositionally biased region" description="Polar residues" evidence="1">
    <location>
        <begin position="114"/>
        <end position="129"/>
    </location>
</feature>
<sequence>MGGRDPRANAKSPASESSVTTTSYCSSFAKTPIAEQKQRRRGDEKNAMSDAQRKSESERSERRFAAMKLRLSKPDVSKTRRTPKDTSKLRKRRRKQLKPTVEKKRPSAVDSFKLVSSKTVPKLGNATSK</sequence>
<evidence type="ECO:0000313" key="7">
    <source>
        <dbReference type="Proteomes" id="UP000434957"/>
    </source>
</evidence>
<comment type="caution">
    <text evidence="2">The sequence shown here is derived from an EMBL/GenBank/DDBJ whole genome shotgun (WGS) entry which is preliminary data.</text>
</comment>
<name>A0A6A3NKX4_9STRA</name>
<evidence type="ECO:0000313" key="3">
    <source>
        <dbReference type="EMBL" id="KAE9042948.1"/>
    </source>
</evidence>
<dbReference type="EMBL" id="QXFV01000275">
    <property type="protein sequence ID" value="KAE9042948.1"/>
    <property type="molecule type" value="Genomic_DNA"/>
</dbReference>
<dbReference type="Proteomes" id="UP000429607">
    <property type="component" value="Unassembled WGS sequence"/>
</dbReference>
<feature type="region of interest" description="Disordered" evidence="1">
    <location>
        <begin position="1"/>
        <end position="129"/>
    </location>
</feature>
<keyword evidence="7" id="KW-1185">Reference proteome</keyword>
<organism evidence="2 6">
    <name type="scientific">Phytophthora rubi</name>
    <dbReference type="NCBI Taxonomy" id="129364"/>
    <lineage>
        <taxon>Eukaryota</taxon>
        <taxon>Sar</taxon>
        <taxon>Stramenopiles</taxon>
        <taxon>Oomycota</taxon>
        <taxon>Peronosporomycetes</taxon>
        <taxon>Peronosporales</taxon>
        <taxon>Peronosporaceae</taxon>
        <taxon>Phytophthora</taxon>
    </lineage>
</organism>
<evidence type="ECO:0000313" key="5">
    <source>
        <dbReference type="EMBL" id="KAE9352706.1"/>
    </source>
</evidence>
<feature type="compositionally biased region" description="Polar residues" evidence="1">
    <location>
        <begin position="12"/>
        <end position="29"/>
    </location>
</feature>
<reference evidence="2 6" key="1">
    <citation type="submission" date="2018-09" db="EMBL/GenBank/DDBJ databases">
        <title>Genomic investigation of the strawberry pathogen Phytophthora fragariae indicates pathogenicity is determined by transcriptional variation in three key races.</title>
        <authorList>
            <person name="Adams T.M."/>
            <person name="Armitage A.D."/>
            <person name="Sobczyk M.K."/>
            <person name="Bates H.J."/>
            <person name="Dunwell J.M."/>
            <person name="Nellist C.F."/>
            <person name="Harrison R.J."/>
        </authorList>
    </citation>
    <scope>NUCLEOTIDE SEQUENCE [LARGE SCALE GENOMIC DNA]</scope>
    <source>
        <strain evidence="2 6">SCRP249</strain>
        <strain evidence="4 7">SCRP333</strain>
    </source>
</reference>
<protein>
    <submittedName>
        <fullName evidence="2">Uncharacterized protein</fullName>
    </submittedName>
</protein>
<feature type="compositionally biased region" description="Basic and acidic residues" evidence="1">
    <location>
        <begin position="72"/>
        <end position="88"/>
    </location>
</feature>
<feature type="compositionally biased region" description="Basic and acidic residues" evidence="1">
    <location>
        <begin position="41"/>
        <end position="64"/>
    </location>
</feature>
<evidence type="ECO:0000313" key="4">
    <source>
        <dbReference type="EMBL" id="KAE9352685.1"/>
    </source>
</evidence>
<proteinExistence type="predicted"/>
<evidence type="ECO:0000313" key="2">
    <source>
        <dbReference type="EMBL" id="KAE9042945.1"/>
    </source>
</evidence>
<accession>A0A6A3NKX4</accession>
<evidence type="ECO:0000313" key="6">
    <source>
        <dbReference type="Proteomes" id="UP000429607"/>
    </source>
</evidence>
<dbReference type="EMBL" id="QXFV01000275">
    <property type="protein sequence ID" value="KAE9042945.1"/>
    <property type="molecule type" value="Genomic_DNA"/>
</dbReference>
<dbReference type="Proteomes" id="UP000434957">
    <property type="component" value="Unassembled WGS sequence"/>
</dbReference>